<feature type="compositionally biased region" description="Polar residues" evidence="1">
    <location>
        <begin position="288"/>
        <end position="297"/>
    </location>
</feature>
<sequence>MTTAGVNFAPRSLPAAQSSGSSLPRPPYPEDPLDRRSPGVTFSTPPIADRPSPPLPDTPPADGPERVPVHRTTSGGTGDRRGLANQASSPCLGRSQSITASSGMASSPPSNNKDNNMFGRVVRKLSKRVKPPSQRFAAGGEAEANAPARGRVDSHGRSADLDARRRARSREQMRMEESGQVRGRRPSLEWGPPPLQASDWVPASETRPAPPAEPLSSTNKYALASRSFDSLVSLGGNDGVTPVLKSNAASSNNPFRSDFSQDAQPASTNRWMTSSITTPSLIALNDPPQYSSKTPISPSLDPKKVKISSTARGKPASDLPLASAHSSHLRAPSKPDLRSVVGAPVNGSADPSGADLGALPKQEQSERGELVGKGPYWAVQRGWTKGVVTSKEEADRRTKNFPGPVIRYFEADQVDEAIAFVKAGALASRPRSRTGNGGSEDDLLGGTLPSSSSGSSGLGRSVSLMEKSSQSAYRPLQSRHRHNAKGGAQGQSLGGEAPSGSAVAFGAGAAPATNGSYSGSTTRAVPKRPSLAWNRVNSYTPELSPVMGTAIEPEGDFSFGHRLERSALSKLFAATAQGAQDDLQGSSAAGRRAPTAMSVLFVEDLRASITFYTETLGLIQVDRMGGEQALIALPTHQQSPTICLRARGSAPTSFGASASSSSLSGSTILLPFHLPSDSSSTPYSLLQAVKSRFESLIQGAGDSDLLSSTLAAGNAVSASSAGGPRQSANSKARVLSSGASADSIEHKAWGATELSLVDADGHLLIISVTSASNSSFSASPISTSPDRLELLSSTTTAQAAPSLDNSAPYRPTRPFLKTYSSTGTTGSSSASRGSNVGAAFDPSPLSSKPDFSQGRPQWTLIKDDDDDL</sequence>
<feature type="compositionally biased region" description="Basic residues" evidence="1">
    <location>
        <begin position="121"/>
        <end position="130"/>
    </location>
</feature>
<gene>
    <name evidence="2" type="ORF">BCV69DRAFT_284400</name>
</gene>
<feature type="compositionally biased region" description="Polar residues" evidence="1">
    <location>
        <begin position="85"/>
        <end position="115"/>
    </location>
</feature>
<feature type="compositionally biased region" description="Basic and acidic residues" evidence="1">
    <location>
        <begin position="150"/>
        <end position="179"/>
    </location>
</feature>
<evidence type="ECO:0000313" key="2">
    <source>
        <dbReference type="EMBL" id="PWN19248.1"/>
    </source>
</evidence>
<evidence type="ECO:0000256" key="1">
    <source>
        <dbReference type="SAM" id="MobiDB-lite"/>
    </source>
</evidence>
<feature type="region of interest" description="Disordered" evidence="1">
    <location>
        <begin position="248"/>
        <end position="267"/>
    </location>
</feature>
<dbReference type="OrthoDB" id="2555129at2759"/>
<keyword evidence="3" id="KW-1185">Reference proteome</keyword>
<organism evidence="2 3">
    <name type="scientific">Pseudomicrostroma glucosiphilum</name>
    <dbReference type="NCBI Taxonomy" id="1684307"/>
    <lineage>
        <taxon>Eukaryota</taxon>
        <taxon>Fungi</taxon>
        <taxon>Dikarya</taxon>
        <taxon>Basidiomycota</taxon>
        <taxon>Ustilaginomycotina</taxon>
        <taxon>Exobasidiomycetes</taxon>
        <taxon>Microstromatales</taxon>
        <taxon>Microstromatales incertae sedis</taxon>
        <taxon>Pseudomicrostroma</taxon>
    </lineage>
</organism>
<feature type="compositionally biased region" description="Pro residues" evidence="1">
    <location>
        <begin position="51"/>
        <end position="62"/>
    </location>
</feature>
<dbReference type="GeneID" id="37014760"/>
<dbReference type="EMBL" id="KZ819332">
    <property type="protein sequence ID" value="PWN19248.1"/>
    <property type="molecule type" value="Genomic_DNA"/>
</dbReference>
<protein>
    <submittedName>
        <fullName evidence="2">Uncharacterized protein</fullName>
    </submittedName>
</protein>
<feature type="compositionally biased region" description="Polar residues" evidence="1">
    <location>
        <begin position="844"/>
        <end position="856"/>
    </location>
</feature>
<dbReference type="RefSeq" id="XP_025346408.1">
    <property type="nucleotide sequence ID" value="XM_025493026.1"/>
</dbReference>
<feature type="region of interest" description="Disordered" evidence="1">
    <location>
        <begin position="427"/>
        <end position="499"/>
    </location>
</feature>
<feature type="compositionally biased region" description="Low complexity" evidence="1">
    <location>
        <begin position="820"/>
        <end position="834"/>
    </location>
</feature>
<feature type="region of interest" description="Disordered" evidence="1">
    <location>
        <begin position="787"/>
        <end position="868"/>
    </location>
</feature>
<feature type="compositionally biased region" description="Low complexity" evidence="1">
    <location>
        <begin position="137"/>
        <end position="149"/>
    </location>
</feature>
<feature type="region of interest" description="Disordered" evidence="1">
    <location>
        <begin position="1"/>
        <end position="218"/>
    </location>
</feature>
<dbReference type="Proteomes" id="UP000245942">
    <property type="component" value="Unassembled WGS sequence"/>
</dbReference>
<name>A0A316U335_9BASI</name>
<proteinExistence type="predicted"/>
<feature type="compositionally biased region" description="Polar residues" evidence="1">
    <location>
        <begin position="791"/>
        <end position="805"/>
    </location>
</feature>
<accession>A0A316U335</accession>
<feature type="region of interest" description="Disordered" evidence="1">
    <location>
        <begin position="282"/>
        <end position="373"/>
    </location>
</feature>
<feature type="compositionally biased region" description="Low complexity" evidence="1">
    <location>
        <begin position="444"/>
        <end position="464"/>
    </location>
</feature>
<reference evidence="2 3" key="1">
    <citation type="journal article" date="2018" name="Mol. Biol. Evol.">
        <title>Broad Genomic Sampling Reveals a Smut Pathogenic Ancestry of the Fungal Clade Ustilaginomycotina.</title>
        <authorList>
            <person name="Kijpornyongpan T."/>
            <person name="Mondo S.J."/>
            <person name="Barry K."/>
            <person name="Sandor L."/>
            <person name="Lee J."/>
            <person name="Lipzen A."/>
            <person name="Pangilinan J."/>
            <person name="LaButti K."/>
            <person name="Hainaut M."/>
            <person name="Henrissat B."/>
            <person name="Grigoriev I.V."/>
            <person name="Spatafora J.W."/>
            <person name="Aime M.C."/>
        </authorList>
    </citation>
    <scope>NUCLEOTIDE SEQUENCE [LARGE SCALE GENOMIC DNA]</scope>
    <source>
        <strain evidence="2 3">MCA 4718</strain>
    </source>
</reference>
<dbReference type="AlphaFoldDB" id="A0A316U335"/>
<evidence type="ECO:0000313" key="3">
    <source>
        <dbReference type="Proteomes" id="UP000245942"/>
    </source>
</evidence>